<keyword evidence="2" id="KW-0436">Ligase</keyword>
<dbReference type="Pfam" id="PF02540">
    <property type="entry name" value="NAD_synthase"/>
    <property type="match status" value="1"/>
</dbReference>
<dbReference type="Gene3D" id="3.40.50.620">
    <property type="entry name" value="HUPs"/>
    <property type="match status" value="1"/>
</dbReference>
<dbReference type="GO" id="GO:0005737">
    <property type="term" value="C:cytoplasm"/>
    <property type="evidence" value="ECO:0007669"/>
    <property type="project" value="InterPro"/>
</dbReference>
<dbReference type="SUPFAM" id="SSF52402">
    <property type="entry name" value="Adenine nucleotide alpha hydrolases-like"/>
    <property type="match status" value="1"/>
</dbReference>
<evidence type="ECO:0000256" key="3">
    <source>
        <dbReference type="ARBA" id="ARBA00022741"/>
    </source>
</evidence>
<comment type="caution">
    <text evidence="7">The sequence shown here is derived from an EMBL/GenBank/DDBJ whole genome shotgun (WGS) entry which is preliminary data.</text>
</comment>
<dbReference type="NCBIfam" id="TIGR00552">
    <property type="entry name" value="nadE"/>
    <property type="match status" value="1"/>
</dbReference>
<accession>A0A0F9L3E8</accession>
<dbReference type="GO" id="GO:0009435">
    <property type="term" value="P:NAD+ biosynthetic process"/>
    <property type="evidence" value="ECO:0007669"/>
    <property type="project" value="UniProtKB-UniPathway"/>
</dbReference>
<dbReference type="GO" id="GO:0005524">
    <property type="term" value="F:ATP binding"/>
    <property type="evidence" value="ECO:0007669"/>
    <property type="project" value="UniProtKB-KW"/>
</dbReference>
<dbReference type="InterPro" id="IPR022310">
    <property type="entry name" value="NAD/GMP_synthase"/>
</dbReference>
<dbReference type="InterPro" id="IPR003694">
    <property type="entry name" value="NAD_synthase"/>
</dbReference>
<dbReference type="UniPathway" id="UPA00253"/>
<keyword evidence="4" id="KW-0067">ATP-binding</keyword>
<dbReference type="CDD" id="cd00553">
    <property type="entry name" value="NAD_synthase"/>
    <property type="match status" value="1"/>
</dbReference>
<keyword evidence="3" id="KW-0547">Nucleotide-binding</keyword>
<reference evidence="7" key="1">
    <citation type="journal article" date="2015" name="Nature">
        <title>Complex archaea that bridge the gap between prokaryotes and eukaryotes.</title>
        <authorList>
            <person name="Spang A."/>
            <person name="Saw J.H."/>
            <person name="Jorgensen S.L."/>
            <person name="Zaremba-Niedzwiedzka K."/>
            <person name="Martijn J."/>
            <person name="Lind A.E."/>
            <person name="van Eijk R."/>
            <person name="Schleper C."/>
            <person name="Guy L."/>
            <person name="Ettema T.J."/>
        </authorList>
    </citation>
    <scope>NUCLEOTIDE SEQUENCE</scope>
</reference>
<protein>
    <recommendedName>
        <fullName evidence="6">NAD/GMP synthase domain-containing protein</fullName>
    </recommendedName>
</protein>
<dbReference type="InterPro" id="IPR014729">
    <property type="entry name" value="Rossmann-like_a/b/a_fold"/>
</dbReference>
<dbReference type="PANTHER" id="PTHR23090:SF9">
    <property type="entry name" value="GLUTAMINE-DEPENDENT NAD(+) SYNTHETASE"/>
    <property type="match status" value="1"/>
</dbReference>
<sequence>MKTLREDILDISRQNQTGPLSHWFDYQLDRLIDGNLFGYDANIFPTLEEEIPLLAANIVADLMQYREQTGVETAVIGMSGGVDSALTAALLKRAGWHVIGVTMPVYQDPEETERGKEACEALHLEHRHVDLTAAYDMMVSVVGEDWAPDDKASRIRRGNIRARLRMITLYNMAAAENGLVASTDNYSELAMGFWTLHGDVGDLSPIQSLNKSWEVPALARYLDVSEETWRAKPTDGLGISDSDEAQFGYTYLELDLMLFNITKTLH</sequence>
<dbReference type="GO" id="GO:0003952">
    <property type="term" value="F:NAD+ synthase (glutamine-hydrolyzing) activity"/>
    <property type="evidence" value="ECO:0007669"/>
    <property type="project" value="InterPro"/>
</dbReference>
<evidence type="ECO:0000256" key="1">
    <source>
        <dbReference type="ARBA" id="ARBA00004790"/>
    </source>
</evidence>
<evidence type="ECO:0000256" key="5">
    <source>
        <dbReference type="ARBA" id="ARBA00023027"/>
    </source>
</evidence>
<dbReference type="PANTHER" id="PTHR23090">
    <property type="entry name" value="NH 3 /GLUTAMINE-DEPENDENT NAD + SYNTHETASE"/>
    <property type="match status" value="1"/>
</dbReference>
<organism evidence="7">
    <name type="scientific">marine sediment metagenome</name>
    <dbReference type="NCBI Taxonomy" id="412755"/>
    <lineage>
        <taxon>unclassified sequences</taxon>
        <taxon>metagenomes</taxon>
        <taxon>ecological metagenomes</taxon>
    </lineage>
</organism>
<feature type="non-terminal residue" evidence="7">
    <location>
        <position position="266"/>
    </location>
</feature>
<dbReference type="GO" id="GO:0004359">
    <property type="term" value="F:glutaminase activity"/>
    <property type="evidence" value="ECO:0007669"/>
    <property type="project" value="InterPro"/>
</dbReference>
<dbReference type="AlphaFoldDB" id="A0A0F9L3E8"/>
<dbReference type="EMBL" id="LAZR01007990">
    <property type="protein sequence ID" value="KKM81636.1"/>
    <property type="molecule type" value="Genomic_DNA"/>
</dbReference>
<evidence type="ECO:0000256" key="4">
    <source>
        <dbReference type="ARBA" id="ARBA00022840"/>
    </source>
</evidence>
<evidence type="ECO:0000313" key="7">
    <source>
        <dbReference type="EMBL" id="KKM81636.1"/>
    </source>
</evidence>
<feature type="domain" description="NAD/GMP synthase" evidence="6">
    <location>
        <begin position="57"/>
        <end position="260"/>
    </location>
</feature>
<keyword evidence="5" id="KW-0520">NAD</keyword>
<name>A0A0F9L3E8_9ZZZZ</name>
<proteinExistence type="predicted"/>
<gene>
    <name evidence="7" type="ORF">LCGC14_1327880</name>
</gene>
<evidence type="ECO:0000256" key="2">
    <source>
        <dbReference type="ARBA" id="ARBA00022598"/>
    </source>
</evidence>
<comment type="pathway">
    <text evidence="1">Cofactor biosynthesis; NAD(+) biosynthesis.</text>
</comment>
<evidence type="ECO:0000259" key="6">
    <source>
        <dbReference type="Pfam" id="PF02540"/>
    </source>
</evidence>